<evidence type="ECO:0000313" key="2">
    <source>
        <dbReference type="EMBL" id="KAF7390770.1"/>
    </source>
</evidence>
<evidence type="ECO:0000256" key="1">
    <source>
        <dbReference type="SAM" id="MobiDB-lite"/>
    </source>
</evidence>
<gene>
    <name evidence="2" type="ORF">HZH66_009250</name>
</gene>
<dbReference type="AlphaFoldDB" id="A0A834MZZ6"/>
<dbReference type="EMBL" id="JACSEA010000010">
    <property type="protein sequence ID" value="KAF7390770.1"/>
    <property type="molecule type" value="Genomic_DNA"/>
</dbReference>
<sequence length="126" mass="14077">MLFLHLVRSCKDVRVYEGVQGRREREIEEEEEEEEEGEEEEGEEEEEEDSSRNGQRVERKEGEGKEEAEIGSGGTVPPLEHINCRVTGEKFVVLKDPSISTPMGQVIAWGDRSASSIVRGGSVGML</sequence>
<feature type="region of interest" description="Disordered" evidence="1">
    <location>
        <begin position="19"/>
        <end position="82"/>
    </location>
</feature>
<feature type="compositionally biased region" description="Basic and acidic residues" evidence="1">
    <location>
        <begin position="55"/>
        <end position="68"/>
    </location>
</feature>
<dbReference type="Proteomes" id="UP000614350">
    <property type="component" value="Unassembled WGS sequence"/>
</dbReference>
<evidence type="ECO:0000313" key="3">
    <source>
        <dbReference type="Proteomes" id="UP000614350"/>
    </source>
</evidence>
<proteinExistence type="predicted"/>
<accession>A0A834MZZ6</accession>
<feature type="compositionally biased region" description="Acidic residues" evidence="1">
    <location>
        <begin position="27"/>
        <end position="49"/>
    </location>
</feature>
<name>A0A834MZZ6_VESVU</name>
<organism evidence="2 3">
    <name type="scientific">Vespula vulgaris</name>
    <name type="common">Yellow jacket</name>
    <name type="synonym">Wasp</name>
    <dbReference type="NCBI Taxonomy" id="7454"/>
    <lineage>
        <taxon>Eukaryota</taxon>
        <taxon>Metazoa</taxon>
        <taxon>Ecdysozoa</taxon>
        <taxon>Arthropoda</taxon>
        <taxon>Hexapoda</taxon>
        <taxon>Insecta</taxon>
        <taxon>Pterygota</taxon>
        <taxon>Neoptera</taxon>
        <taxon>Endopterygota</taxon>
        <taxon>Hymenoptera</taxon>
        <taxon>Apocrita</taxon>
        <taxon>Aculeata</taxon>
        <taxon>Vespoidea</taxon>
        <taxon>Vespidae</taxon>
        <taxon>Vespinae</taxon>
        <taxon>Vespula</taxon>
    </lineage>
</organism>
<protein>
    <submittedName>
        <fullName evidence="2">Uncharacterized protein</fullName>
    </submittedName>
</protein>
<reference evidence="2" key="1">
    <citation type="journal article" date="2020" name="G3 (Bethesda)">
        <title>High-Quality Assemblies for Three Invasive Social Wasps from the &lt;i&gt;Vespula&lt;/i&gt; Genus.</title>
        <authorList>
            <person name="Harrop T.W.R."/>
            <person name="Guhlin J."/>
            <person name="McLaughlin G.M."/>
            <person name="Permina E."/>
            <person name="Stockwell P."/>
            <person name="Gilligan J."/>
            <person name="Le Lec M.F."/>
            <person name="Gruber M.A.M."/>
            <person name="Quinn O."/>
            <person name="Lovegrove M."/>
            <person name="Duncan E.J."/>
            <person name="Remnant E.J."/>
            <person name="Van Eeckhoven J."/>
            <person name="Graham B."/>
            <person name="Knapp R.A."/>
            <person name="Langford K.W."/>
            <person name="Kronenberg Z."/>
            <person name="Press M.O."/>
            <person name="Eacker S.M."/>
            <person name="Wilson-Rankin E.E."/>
            <person name="Purcell J."/>
            <person name="Lester P.J."/>
            <person name="Dearden P.K."/>
        </authorList>
    </citation>
    <scope>NUCLEOTIDE SEQUENCE</scope>
    <source>
        <strain evidence="2">Marl-1</strain>
    </source>
</reference>
<keyword evidence="3" id="KW-1185">Reference proteome</keyword>
<comment type="caution">
    <text evidence="2">The sequence shown here is derived from an EMBL/GenBank/DDBJ whole genome shotgun (WGS) entry which is preliminary data.</text>
</comment>